<accession>A0ABT7JGF7</accession>
<protein>
    <submittedName>
        <fullName evidence="2">Pilus assembly PilX N-terminal domain-containing protein</fullName>
    </submittedName>
</protein>
<comment type="caution">
    <text evidence="2">The sequence shown here is derived from an EMBL/GenBank/DDBJ whole genome shotgun (WGS) entry which is preliminary data.</text>
</comment>
<dbReference type="Pfam" id="PF14341">
    <property type="entry name" value="PilX_N"/>
    <property type="match status" value="1"/>
</dbReference>
<feature type="domain" description="Type 4 fimbrial biogenesis protein PilX N-terminal" evidence="1">
    <location>
        <begin position="16"/>
        <end position="66"/>
    </location>
</feature>
<evidence type="ECO:0000313" key="2">
    <source>
        <dbReference type="EMBL" id="MDL2344036.1"/>
    </source>
</evidence>
<name>A0ABT7JGF7_9DEIO</name>
<organism evidence="2 3">
    <name type="scientific">Deinococcus rhizophilus</name>
    <dbReference type="NCBI Taxonomy" id="3049544"/>
    <lineage>
        <taxon>Bacteria</taxon>
        <taxon>Thermotogati</taxon>
        <taxon>Deinococcota</taxon>
        <taxon>Deinococci</taxon>
        <taxon>Deinococcales</taxon>
        <taxon>Deinococcaceae</taxon>
        <taxon>Deinococcus</taxon>
    </lineage>
</organism>
<dbReference type="RefSeq" id="WP_285522754.1">
    <property type="nucleotide sequence ID" value="NZ_JASNGB010000053.1"/>
</dbReference>
<keyword evidence="3" id="KW-1185">Reference proteome</keyword>
<gene>
    <name evidence="2" type="ORF">QOL99_07710</name>
</gene>
<proteinExistence type="predicted"/>
<dbReference type="Proteomes" id="UP001302059">
    <property type="component" value="Unassembled WGS sequence"/>
</dbReference>
<sequence length="542" mass="57226">MSVHVLRPRRRRREEGIALVVVLLFTAVVLTIVVSTTATLALGARGGGVNERAAYQALLAAESGLNTFEARVKALGKYPGNGTQSVVNQWWTDNPNLKDYGDAELEVTAKPGGKEITVTSTGRVLGGTKIAVQDYSLAVDKGFKFRPRSAVTSIPPIDATGSASVGGKANDGVVAKVRDSTINLAAGTTTVTLPLNSPIGTNTSISSDEMSGLLVGDYIKVSGVTFRIDSKSETSVTVTRVPAASATVLPLTGNVTLMLNAVASSYTTVADPMRIEASNFGDFVVGEKVTIGGKEAVVTKVGPNENEPEGEYIDIDWVGTQPTTLPEGTQILRDITALRSASTIQVPHNKTDAYAMDGDPDCTASGNGNNAVITCEAANDPLLNQNIAENETFFTNSIFGVSDSKLDEIVPLETDVSSDFQMNGEIRRIRAADLEIAIKNKTSSGILIVDGDVNWTGGGSSTFNGFIYFRGNQGGKLNGNLTVSGGIAVRGGPIEGINSGDDLETDLTGNLTVNYQATALRRYFINNGEKKIKPIQGTWRQQ</sequence>
<evidence type="ECO:0000313" key="3">
    <source>
        <dbReference type="Proteomes" id="UP001302059"/>
    </source>
</evidence>
<dbReference type="InterPro" id="IPR025746">
    <property type="entry name" value="PilX_N_dom"/>
</dbReference>
<reference evidence="2 3" key="1">
    <citation type="submission" date="2023-05" db="EMBL/GenBank/DDBJ databases">
        <authorList>
            <person name="Gao F."/>
        </authorList>
    </citation>
    <scope>NUCLEOTIDE SEQUENCE [LARGE SCALE GENOMIC DNA]</scope>
    <source>
        <strain evidence="2 3">MIMF12</strain>
    </source>
</reference>
<dbReference type="EMBL" id="JASNGB010000053">
    <property type="protein sequence ID" value="MDL2344036.1"/>
    <property type="molecule type" value="Genomic_DNA"/>
</dbReference>
<evidence type="ECO:0000259" key="1">
    <source>
        <dbReference type="Pfam" id="PF14341"/>
    </source>
</evidence>